<dbReference type="CDD" id="cd18888">
    <property type="entry name" value="NUDIX_ADPRase_Nudt5"/>
    <property type="match status" value="1"/>
</dbReference>
<name>A0A060T8H4_BLAAD</name>
<sequence length="208" mass="23106">MTDMNLHQAKVVEIHPLESKDSKWIKLDKIRYLDPTGTVREWETASRATRVKGAEIDGVGVVALLEKPTGKEILLQKQYRPPVDGVCIEIPAGLLDPNESIGRCAERELLEETGYVGHAIKVSPVMFNDPGFCNTNLRLVYVSVDLSDPRNQNPKPQLEDGEFIETFSVPLAKLPQSLRELAEQGYFLDARIQNIADGIELALTALQG</sequence>
<reference evidence="3" key="1">
    <citation type="submission" date="2014-02" db="EMBL/GenBank/DDBJ databases">
        <authorList>
            <person name="Genoscope - CEA"/>
        </authorList>
    </citation>
    <scope>NUCLEOTIDE SEQUENCE</scope>
    <source>
        <strain evidence="3">LS3</strain>
    </source>
</reference>
<feature type="domain" description="Nudix hydrolase" evidence="2">
    <location>
        <begin position="54"/>
        <end position="192"/>
    </location>
</feature>
<reference evidence="3" key="2">
    <citation type="submission" date="2014-06" db="EMBL/GenBank/DDBJ databases">
        <title>The complete genome of Blastobotrys (Arxula) adeninivorans LS3 - a yeast of biotechnological interest.</title>
        <authorList>
            <person name="Kunze G."/>
            <person name="Gaillardin C."/>
            <person name="Czernicka M."/>
            <person name="Durrens P."/>
            <person name="Martin T."/>
            <person name="Boer E."/>
            <person name="Gabaldon T."/>
            <person name="Cruz J."/>
            <person name="Talla E."/>
            <person name="Marck C."/>
            <person name="Goffeau A."/>
            <person name="Barbe V."/>
            <person name="Baret P."/>
            <person name="Baronian K."/>
            <person name="Beier S."/>
            <person name="Bleykasten C."/>
            <person name="Bode R."/>
            <person name="Casaregola S."/>
            <person name="Despons L."/>
            <person name="Fairhead C."/>
            <person name="Giersberg M."/>
            <person name="Gierski P."/>
            <person name="Hahnel U."/>
            <person name="Hartmann A."/>
            <person name="Jankowska D."/>
            <person name="Jubin C."/>
            <person name="Jung P."/>
            <person name="Lafontaine I."/>
            <person name="Leh-Louis V."/>
            <person name="Lemaire M."/>
            <person name="Marcet-Houben M."/>
            <person name="Mascher M."/>
            <person name="Morel G."/>
            <person name="Richard G.-F."/>
            <person name="Riechen J."/>
            <person name="Sacerdot C."/>
            <person name="Sarkar A."/>
            <person name="Savel G."/>
            <person name="Schacherer J."/>
            <person name="Sherman D."/>
            <person name="Straub M.-L."/>
            <person name="Stein N."/>
            <person name="Thierry A."/>
            <person name="Trautwein-Schult A."/>
            <person name="Westhof E."/>
            <person name="Worch S."/>
            <person name="Dujon B."/>
            <person name="Souciet J.-L."/>
            <person name="Wincker P."/>
            <person name="Scholz U."/>
            <person name="Neuveglise N."/>
        </authorList>
    </citation>
    <scope>NUCLEOTIDE SEQUENCE</scope>
    <source>
        <strain evidence="3">LS3</strain>
    </source>
</reference>
<dbReference type="Gene3D" id="3.90.79.10">
    <property type="entry name" value="Nucleoside Triphosphate Pyrophosphohydrolase"/>
    <property type="match status" value="1"/>
</dbReference>
<dbReference type="SUPFAM" id="SSF55811">
    <property type="entry name" value="Nudix"/>
    <property type="match status" value="1"/>
</dbReference>
<dbReference type="PhylomeDB" id="A0A060T8H4"/>
<dbReference type="GO" id="GO:0047631">
    <property type="term" value="F:ADP-ribose diphosphatase activity"/>
    <property type="evidence" value="ECO:0007669"/>
    <property type="project" value="TreeGrafter"/>
</dbReference>
<dbReference type="InterPro" id="IPR020084">
    <property type="entry name" value="NUDIX_hydrolase_CS"/>
</dbReference>
<dbReference type="PANTHER" id="PTHR11839:SF1">
    <property type="entry name" value="ADP-SUGAR PYROPHOSPHATASE"/>
    <property type="match status" value="1"/>
</dbReference>
<proteinExistence type="predicted"/>
<organism evidence="3">
    <name type="scientific">Blastobotrys adeninivorans</name>
    <name type="common">Yeast</name>
    <name type="synonym">Arxula adeninivorans</name>
    <dbReference type="NCBI Taxonomy" id="409370"/>
    <lineage>
        <taxon>Eukaryota</taxon>
        <taxon>Fungi</taxon>
        <taxon>Dikarya</taxon>
        <taxon>Ascomycota</taxon>
        <taxon>Saccharomycotina</taxon>
        <taxon>Dipodascomycetes</taxon>
        <taxon>Dipodascales</taxon>
        <taxon>Trichomonascaceae</taxon>
        <taxon>Blastobotrys</taxon>
    </lineage>
</organism>
<dbReference type="PROSITE" id="PS00893">
    <property type="entry name" value="NUDIX_BOX"/>
    <property type="match status" value="1"/>
</dbReference>
<dbReference type="GO" id="GO:0005829">
    <property type="term" value="C:cytosol"/>
    <property type="evidence" value="ECO:0007669"/>
    <property type="project" value="TreeGrafter"/>
</dbReference>
<keyword evidence="1" id="KW-0378">Hydrolase</keyword>
<dbReference type="PANTHER" id="PTHR11839">
    <property type="entry name" value="UDP/ADP-SUGAR PYROPHOSPHATASE"/>
    <property type="match status" value="1"/>
</dbReference>
<dbReference type="Pfam" id="PF00293">
    <property type="entry name" value="NUDIX"/>
    <property type="match status" value="1"/>
</dbReference>
<evidence type="ECO:0000259" key="2">
    <source>
        <dbReference type="PROSITE" id="PS51462"/>
    </source>
</evidence>
<dbReference type="GO" id="GO:0019693">
    <property type="term" value="P:ribose phosphate metabolic process"/>
    <property type="evidence" value="ECO:0007669"/>
    <property type="project" value="TreeGrafter"/>
</dbReference>
<gene>
    <name evidence="3" type="ORF">GNLVRS02_ARAD1C37026g</name>
</gene>
<dbReference type="GO" id="GO:0006753">
    <property type="term" value="P:nucleoside phosphate metabolic process"/>
    <property type="evidence" value="ECO:0007669"/>
    <property type="project" value="TreeGrafter"/>
</dbReference>
<evidence type="ECO:0000313" key="3">
    <source>
        <dbReference type="EMBL" id="CDP35501.1"/>
    </source>
</evidence>
<dbReference type="GO" id="GO:0005634">
    <property type="term" value="C:nucleus"/>
    <property type="evidence" value="ECO:0007669"/>
    <property type="project" value="TreeGrafter"/>
</dbReference>
<protein>
    <submittedName>
        <fullName evidence="3">ARAD1C37026p</fullName>
    </submittedName>
</protein>
<dbReference type="AlphaFoldDB" id="A0A060T8H4"/>
<dbReference type="InterPro" id="IPR015797">
    <property type="entry name" value="NUDIX_hydrolase-like_dom_sf"/>
</dbReference>
<dbReference type="FunFam" id="3.90.79.10:FF:000016">
    <property type="entry name" value="ADP-sugar pyrophosphatase isoform X1"/>
    <property type="match status" value="1"/>
</dbReference>
<dbReference type="InterPro" id="IPR000086">
    <property type="entry name" value="NUDIX_hydrolase_dom"/>
</dbReference>
<dbReference type="EMBL" id="HG937693">
    <property type="protein sequence ID" value="CDP35501.1"/>
    <property type="molecule type" value="Genomic_DNA"/>
</dbReference>
<accession>A0A060T8H4</accession>
<evidence type="ECO:0000256" key="1">
    <source>
        <dbReference type="ARBA" id="ARBA00022801"/>
    </source>
</evidence>
<dbReference type="PROSITE" id="PS51462">
    <property type="entry name" value="NUDIX"/>
    <property type="match status" value="1"/>
</dbReference>